<dbReference type="InterPro" id="IPR012334">
    <property type="entry name" value="Pectin_lyas_fold"/>
</dbReference>
<dbReference type="Pfam" id="PF12708">
    <property type="entry name" value="Pect-lyase_RHGA_epim"/>
    <property type="match status" value="1"/>
</dbReference>
<dbReference type="SUPFAM" id="SSF51126">
    <property type="entry name" value="Pectin lyase-like"/>
    <property type="match status" value="1"/>
</dbReference>
<proteinExistence type="predicted"/>
<feature type="domain" description="Rhamnogalacturonase A/B/Epimerase-like pectate lyase" evidence="1">
    <location>
        <begin position="105"/>
        <end position="181"/>
    </location>
</feature>
<dbReference type="EMBL" id="WUMU01000035">
    <property type="protein sequence ID" value="MXN20785.1"/>
    <property type="molecule type" value="Genomic_DNA"/>
</dbReference>
<protein>
    <recommendedName>
        <fullName evidence="1">Rhamnogalacturonase A/B/Epimerase-like pectate lyase domain-containing protein</fullName>
    </recommendedName>
</protein>
<dbReference type="Gene3D" id="2.10.10.30">
    <property type="match status" value="1"/>
</dbReference>
<gene>
    <name evidence="2" type="ORF">GR170_23400</name>
</gene>
<evidence type="ECO:0000313" key="3">
    <source>
        <dbReference type="Proteomes" id="UP000477911"/>
    </source>
</evidence>
<dbReference type="Proteomes" id="UP000477911">
    <property type="component" value="Unassembled WGS sequence"/>
</dbReference>
<dbReference type="InterPro" id="IPR011050">
    <property type="entry name" value="Pectin_lyase_fold/virulence"/>
</dbReference>
<evidence type="ECO:0000313" key="2">
    <source>
        <dbReference type="EMBL" id="MXN20785.1"/>
    </source>
</evidence>
<keyword evidence="3" id="KW-1185">Reference proteome</keyword>
<dbReference type="RefSeq" id="WP_160896907.1">
    <property type="nucleotide sequence ID" value="NZ_WUMU01000035.1"/>
</dbReference>
<reference evidence="2 3" key="1">
    <citation type="submission" date="2019-12" db="EMBL/GenBank/DDBJ databases">
        <authorList>
            <person name="Li M."/>
        </authorList>
    </citation>
    <scope>NUCLEOTIDE SEQUENCE [LARGE SCALE GENOMIC DNA]</scope>
    <source>
        <strain evidence="2 3">GBMRC 2024</strain>
    </source>
</reference>
<dbReference type="InterPro" id="IPR024535">
    <property type="entry name" value="RHGA/B-epi-like_pectate_lyase"/>
</dbReference>
<organism evidence="2 3">
    <name type="scientific">Pseudooceanicola albus</name>
    <dbReference type="NCBI Taxonomy" id="2692189"/>
    <lineage>
        <taxon>Bacteria</taxon>
        <taxon>Pseudomonadati</taxon>
        <taxon>Pseudomonadota</taxon>
        <taxon>Alphaproteobacteria</taxon>
        <taxon>Rhodobacterales</taxon>
        <taxon>Paracoccaceae</taxon>
        <taxon>Pseudooceanicola</taxon>
    </lineage>
</organism>
<dbReference type="AlphaFoldDB" id="A0A6L7G9R1"/>
<sequence length="524" mass="56705">MTDHPPLCRHDGNHVALAGSITLDTERNLAVVHDGMTPGGHPLGQLPFASIEQMLCSTRPAMGVGSPWVAGPYWYTELSPQEADFDLQTATGVKLALVLDGLSEVNVHALGVRGDGKSDDAPALNRAIARAQKTGAILRLPAGTYRYGSELEISDAITLRGAGIRYTIFQPMGGYSGWFMSITESNFINTSNQGPRVNLSNDTAGLTLAAFSVRSSRDLGSGPQNGIRCVGRNDRMRWHDIYIECLEGTHFHFGHPIDGNEIRPAFIRECDFYNIESRGGGDLKSGAPAVIIDSYGPGDATNLCNFFACRIVYPYGTGLDIVCHATRNAIRRLTFFNLLMHGAGSVGVKTDAPLMHIRGAFYWSSFYAFQLNSTSSRQVGVKTEALNGRSADGLRFEGDISSGAGEGFAFDAGGHYEVSFANFGNRGAGVSLGDNLDGPVLLDAMGKQDVHTRVSRKSAGFLQQRTEQGDHRNAPMRSAKVWVATPRTPNDPGMPGDIARDAHYAYICVAPNQWVRMPVDQTWD</sequence>
<name>A0A6L7G9R1_9RHOB</name>
<accession>A0A6L7G9R1</accession>
<evidence type="ECO:0000259" key="1">
    <source>
        <dbReference type="Pfam" id="PF12708"/>
    </source>
</evidence>
<dbReference type="Gene3D" id="2.160.20.10">
    <property type="entry name" value="Single-stranded right-handed beta-helix, Pectin lyase-like"/>
    <property type="match status" value="1"/>
</dbReference>
<comment type="caution">
    <text evidence="2">The sequence shown here is derived from an EMBL/GenBank/DDBJ whole genome shotgun (WGS) entry which is preliminary data.</text>
</comment>